<dbReference type="RefSeq" id="WP_088552798.1">
    <property type="nucleotide sequence ID" value="NZ_BDGJ01000010.1"/>
</dbReference>
<evidence type="ECO:0000313" key="3">
    <source>
        <dbReference type="Proteomes" id="UP000197032"/>
    </source>
</evidence>
<feature type="domain" description="UPF0033" evidence="1">
    <location>
        <begin position="7"/>
        <end position="73"/>
    </location>
</feature>
<dbReference type="OrthoDB" id="9800872at2"/>
<dbReference type="Proteomes" id="UP000197032">
    <property type="component" value="Unassembled WGS sequence"/>
</dbReference>
<evidence type="ECO:0000259" key="1">
    <source>
        <dbReference type="Pfam" id="PF01206"/>
    </source>
</evidence>
<evidence type="ECO:0000313" key="2">
    <source>
        <dbReference type="EMBL" id="GAW91225.1"/>
    </source>
</evidence>
<dbReference type="Gene3D" id="3.30.110.40">
    <property type="entry name" value="TusA-like domain"/>
    <property type="match status" value="1"/>
</dbReference>
<name>A0A1Z5HPK1_9FIRM</name>
<dbReference type="SUPFAM" id="SSF64307">
    <property type="entry name" value="SirA-like"/>
    <property type="match status" value="1"/>
</dbReference>
<dbReference type="InterPro" id="IPR001455">
    <property type="entry name" value="TusA-like"/>
</dbReference>
<comment type="caution">
    <text evidence="2">The sequence shown here is derived from an EMBL/GenBank/DDBJ whole genome shotgun (WGS) entry which is preliminary data.</text>
</comment>
<dbReference type="CDD" id="cd00291">
    <property type="entry name" value="SirA_YedF_YeeD"/>
    <property type="match status" value="1"/>
</dbReference>
<keyword evidence="3" id="KW-1185">Reference proteome</keyword>
<gene>
    <name evidence="2" type="ORF">KKC1_03870</name>
</gene>
<dbReference type="Pfam" id="PF01206">
    <property type="entry name" value="TusA"/>
    <property type="match status" value="1"/>
</dbReference>
<dbReference type="AlphaFoldDB" id="A0A1Z5HPK1"/>
<organism evidence="2 3">
    <name type="scientific">Calderihabitans maritimus</name>
    <dbReference type="NCBI Taxonomy" id="1246530"/>
    <lineage>
        <taxon>Bacteria</taxon>
        <taxon>Bacillati</taxon>
        <taxon>Bacillota</taxon>
        <taxon>Clostridia</taxon>
        <taxon>Neomoorellales</taxon>
        <taxon>Calderihabitantaceae</taxon>
        <taxon>Calderihabitans</taxon>
    </lineage>
</organism>
<reference evidence="3" key="1">
    <citation type="journal article" date="2017" name="Appl. Environ. Microbiol.">
        <title>Genomic analysis of Calderihabitans maritimus KKC1, a thermophilic hydrogenogenic carboxydotrophic bacterium isolated from marine sediment.</title>
        <authorList>
            <person name="Omae K."/>
            <person name="Yoneda Y."/>
            <person name="Fukuyama Y."/>
            <person name="Yoshida T."/>
            <person name="Sako Y."/>
        </authorList>
    </citation>
    <scope>NUCLEOTIDE SEQUENCE [LARGE SCALE GENOMIC DNA]</scope>
    <source>
        <strain evidence="3">KKC1</strain>
    </source>
</reference>
<dbReference type="InterPro" id="IPR036868">
    <property type="entry name" value="TusA-like_sf"/>
</dbReference>
<sequence length="75" mass="8634">MATVKLSVLGEMCPLPIIKAEAKFKQMREKDTLIIETDHSCAPRFIVERMRNYRCTIEVKEVAFGIWHVIITKGV</sequence>
<proteinExistence type="predicted"/>
<protein>
    <recommendedName>
        <fullName evidence="1">UPF0033 domain-containing protein</fullName>
    </recommendedName>
</protein>
<accession>A0A1Z5HPK1</accession>
<dbReference type="EMBL" id="BDGJ01000010">
    <property type="protein sequence ID" value="GAW91225.1"/>
    <property type="molecule type" value="Genomic_DNA"/>
</dbReference>